<feature type="region of interest" description="Disordered" evidence="7">
    <location>
        <begin position="255"/>
        <end position="285"/>
    </location>
</feature>
<evidence type="ECO:0000256" key="4">
    <source>
        <dbReference type="ARBA" id="ARBA00018339"/>
    </source>
</evidence>
<protein>
    <recommendedName>
        <fullName evidence="4">Ribosome biogenesis protein NOP53</fullName>
    </recommendedName>
</protein>
<keyword evidence="5" id="KW-0690">Ribosome biogenesis</keyword>
<evidence type="ECO:0000256" key="3">
    <source>
        <dbReference type="ARBA" id="ARBA00008838"/>
    </source>
</evidence>
<feature type="compositionally biased region" description="Basic and acidic residues" evidence="7">
    <location>
        <begin position="180"/>
        <end position="208"/>
    </location>
</feature>
<feature type="region of interest" description="Disordered" evidence="7">
    <location>
        <begin position="72"/>
        <end position="213"/>
    </location>
</feature>
<feature type="compositionally biased region" description="Basic residues" evidence="7">
    <location>
        <begin position="263"/>
        <end position="273"/>
    </location>
</feature>
<accession>A0ABY7FLC4</accession>
<evidence type="ECO:0000256" key="1">
    <source>
        <dbReference type="ARBA" id="ARBA00004604"/>
    </source>
</evidence>
<evidence type="ECO:0000256" key="6">
    <source>
        <dbReference type="ARBA" id="ARBA00023242"/>
    </source>
</evidence>
<feature type="compositionally biased region" description="Basic and acidic residues" evidence="7">
    <location>
        <begin position="274"/>
        <end position="285"/>
    </location>
</feature>
<dbReference type="InterPro" id="IPR011687">
    <property type="entry name" value="Nop53/GLTSCR2"/>
</dbReference>
<dbReference type="PANTHER" id="PTHR14211">
    <property type="entry name" value="GLIOMA SUPPRESSOR CANDIDATE REGION GENE 2"/>
    <property type="match status" value="1"/>
</dbReference>
<feature type="compositionally biased region" description="Basic and acidic residues" evidence="7">
    <location>
        <begin position="159"/>
        <end position="173"/>
    </location>
</feature>
<gene>
    <name evidence="8" type="ORF">MAR_001859</name>
</gene>
<sequence>MPIADVDIWAEQLTDSKPDDDHFLTVTKKKRVKAPARLTKSVSDVPAVETPHPGASYNPAFDEYQALLKKANSREMGRQRDEERIKRALDEKFPDASEAPTEVTTLQEMSAGLFEGVDSDEETPDPDISNLSVNPPIRREHKKDERRRKKEKARKQKLKEKENLKEKRKKDNNIFRLKSIKAEIRKETEEAGKKAEERAEKRTRDGMRTRRLAKTKFEEPDMEVKLSDELVGSLRELRPEGHLLIDRFQSLMKRNKLEPRGAPGRKQKRKYKPKVFEKKSHKDVK</sequence>
<dbReference type="PANTHER" id="PTHR14211:SF7">
    <property type="entry name" value="RIBOSOME BIOGENESIS PROTEIN NOP53"/>
    <property type="match status" value="1"/>
</dbReference>
<dbReference type="Pfam" id="PF07767">
    <property type="entry name" value="Nop53"/>
    <property type="match status" value="1"/>
</dbReference>
<organism evidence="8 9">
    <name type="scientific">Mya arenaria</name>
    <name type="common">Soft-shell clam</name>
    <dbReference type="NCBI Taxonomy" id="6604"/>
    <lineage>
        <taxon>Eukaryota</taxon>
        <taxon>Metazoa</taxon>
        <taxon>Spiralia</taxon>
        <taxon>Lophotrochozoa</taxon>
        <taxon>Mollusca</taxon>
        <taxon>Bivalvia</taxon>
        <taxon>Autobranchia</taxon>
        <taxon>Heteroconchia</taxon>
        <taxon>Euheterodonta</taxon>
        <taxon>Imparidentia</taxon>
        <taxon>Neoheterodontei</taxon>
        <taxon>Myida</taxon>
        <taxon>Myoidea</taxon>
        <taxon>Myidae</taxon>
        <taxon>Mya</taxon>
    </lineage>
</organism>
<reference evidence="8" key="1">
    <citation type="submission" date="2022-11" db="EMBL/GenBank/DDBJ databases">
        <title>Centuries of genome instability and evolution in soft-shell clam transmissible cancer (bioRxiv).</title>
        <authorList>
            <person name="Hart S.F.M."/>
            <person name="Yonemitsu M.A."/>
            <person name="Giersch R.M."/>
            <person name="Beal B.F."/>
            <person name="Arriagada G."/>
            <person name="Davis B.W."/>
            <person name="Ostrander E.A."/>
            <person name="Goff S.P."/>
            <person name="Metzger M.J."/>
        </authorList>
    </citation>
    <scope>NUCLEOTIDE SEQUENCE</scope>
    <source>
        <strain evidence="8">MELC-2E11</strain>
        <tissue evidence="8">Siphon/mantle</tissue>
    </source>
</reference>
<comment type="similarity">
    <text evidence="3">Belongs to the NOP53 family.</text>
</comment>
<feature type="compositionally biased region" description="Basic residues" evidence="7">
    <location>
        <begin position="139"/>
        <end position="158"/>
    </location>
</feature>
<proteinExistence type="inferred from homology"/>
<feature type="region of interest" description="Disordered" evidence="7">
    <location>
        <begin position="40"/>
        <end position="59"/>
    </location>
</feature>
<feature type="compositionally biased region" description="Basic and acidic residues" evidence="7">
    <location>
        <begin position="72"/>
        <end position="95"/>
    </location>
</feature>
<comment type="subcellular location">
    <subcellularLocation>
        <location evidence="1">Nucleus</location>
        <location evidence="1">Nucleolus</location>
    </subcellularLocation>
    <subcellularLocation>
        <location evidence="2">Nucleus</location>
        <location evidence="2">Nucleoplasm</location>
    </subcellularLocation>
</comment>
<dbReference type="Proteomes" id="UP001164746">
    <property type="component" value="Chromosome 11"/>
</dbReference>
<dbReference type="EMBL" id="CP111022">
    <property type="protein sequence ID" value="WAR20021.1"/>
    <property type="molecule type" value="Genomic_DNA"/>
</dbReference>
<name>A0ABY7FLC4_MYAAR</name>
<evidence type="ECO:0000256" key="2">
    <source>
        <dbReference type="ARBA" id="ARBA00004642"/>
    </source>
</evidence>
<evidence type="ECO:0000256" key="5">
    <source>
        <dbReference type="ARBA" id="ARBA00022517"/>
    </source>
</evidence>
<keyword evidence="9" id="KW-1185">Reference proteome</keyword>
<dbReference type="PIRSF" id="PIRSF017302">
    <property type="entry name" value="Gltscr2"/>
    <property type="match status" value="1"/>
</dbReference>
<evidence type="ECO:0000256" key="7">
    <source>
        <dbReference type="SAM" id="MobiDB-lite"/>
    </source>
</evidence>
<evidence type="ECO:0000313" key="8">
    <source>
        <dbReference type="EMBL" id="WAR20021.1"/>
    </source>
</evidence>
<evidence type="ECO:0000313" key="9">
    <source>
        <dbReference type="Proteomes" id="UP001164746"/>
    </source>
</evidence>
<keyword evidence="6" id="KW-0539">Nucleus</keyword>